<dbReference type="Proteomes" id="UP000261739">
    <property type="component" value="Unassembled WGS sequence"/>
</dbReference>
<dbReference type="STRING" id="863239.GCA_000213935_00817"/>
<sequence length="131" mass="14437">MRTGEVLDMAENRTTVSGTIYIYRSALRHFITGEEIRATIAFPRLVYSLVSRISDSALIYRYVGGREGGPWIEVLADIRSNGIHVFHAMLLTRSTALEAEAASGRSVSFVEDVVAQRKSFPGAVNDTDGQE</sequence>
<name>A0A3D4T025_9CORY</name>
<organism evidence="1">
    <name type="scientific">Corynebacterium nuruki</name>
    <dbReference type="NCBI Taxonomy" id="1032851"/>
    <lineage>
        <taxon>Bacteria</taxon>
        <taxon>Bacillati</taxon>
        <taxon>Actinomycetota</taxon>
        <taxon>Actinomycetes</taxon>
        <taxon>Mycobacteriales</taxon>
        <taxon>Corynebacteriaceae</taxon>
        <taxon>Corynebacterium</taxon>
    </lineage>
</organism>
<gene>
    <name evidence="1" type="ORF">DIW82_07455</name>
</gene>
<dbReference type="EMBL" id="DQID01000193">
    <property type="protein sequence ID" value="HCT14617.1"/>
    <property type="molecule type" value="Genomic_DNA"/>
</dbReference>
<dbReference type="AlphaFoldDB" id="A0A3D4T025"/>
<evidence type="ECO:0000313" key="1">
    <source>
        <dbReference type="EMBL" id="HCT14617.1"/>
    </source>
</evidence>
<comment type="caution">
    <text evidence="1">The sequence shown here is derived from an EMBL/GenBank/DDBJ whole genome shotgun (WGS) entry which is preliminary data.</text>
</comment>
<protein>
    <submittedName>
        <fullName evidence="1">Uncharacterized protein</fullName>
    </submittedName>
</protein>
<reference evidence="1" key="1">
    <citation type="journal article" date="2018" name="Nat. Biotechnol.">
        <title>A standardized bacterial taxonomy based on genome phylogeny substantially revises the tree of life.</title>
        <authorList>
            <person name="Parks D.H."/>
            <person name="Chuvochina M."/>
            <person name="Waite D.W."/>
            <person name="Rinke C."/>
            <person name="Skarshewski A."/>
            <person name="Chaumeil P.A."/>
            <person name="Hugenholtz P."/>
        </authorList>
    </citation>
    <scope>NUCLEOTIDE SEQUENCE [LARGE SCALE GENOMIC DNA]</scope>
    <source>
        <strain evidence="1">UBA11247</strain>
    </source>
</reference>
<accession>A0A3D4T025</accession>
<proteinExistence type="predicted"/>